<accession>A0ABY5QPE8</accession>
<organism evidence="1 2">
    <name type="scientific">Mesorhizobium onobrychidis</name>
    <dbReference type="NCBI Taxonomy" id="2775404"/>
    <lineage>
        <taxon>Bacteria</taxon>
        <taxon>Pseudomonadati</taxon>
        <taxon>Pseudomonadota</taxon>
        <taxon>Alphaproteobacteria</taxon>
        <taxon>Hyphomicrobiales</taxon>
        <taxon>Phyllobacteriaceae</taxon>
        <taxon>Mesorhizobium</taxon>
    </lineage>
</organism>
<sequence length="107" mass="11248">MPGAVIRWKLDKCPLCAANYGLPLTPARCQDDLLVGGGVEGTNTFRFSATAGEGDFPTLADLVARFDGAALDTNNDFGSGATRRDRERGDHAGGIALLGADDLFFIT</sequence>
<dbReference type="Proteomes" id="UP001058098">
    <property type="component" value="Chromosome"/>
</dbReference>
<dbReference type="EMBL" id="CP062229">
    <property type="protein sequence ID" value="UVC13026.1"/>
    <property type="molecule type" value="Genomic_DNA"/>
</dbReference>
<name>A0ABY5QPE8_9HYPH</name>
<dbReference type="RefSeq" id="WP_258116748.1">
    <property type="nucleotide sequence ID" value="NZ_CP062229.1"/>
</dbReference>
<reference evidence="1" key="1">
    <citation type="submission" date="2020-09" db="EMBL/GenBank/DDBJ databases">
        <title>Rhizobia associated with sainfoin plants.</title>
        <authorList>
            <person name="Asharfi S."/>
            <person name="Kuzmanovic N."/>
            <person name="Bunk B."/>
            <person name="Sproeer C."/>
            <person name="Becker M."/>
            <person name="Thuenen T."/>
        </authorList>
    </citation>
    <scope>NUCLEOTIDE SEQUENCE</scope>
    <source>
        <strain evidence="1">OM4</strain>
    </source>
</reference>
<gene>
    <name evidence="1" type="ORF">IHQ72_19935</name>
</gene>
<evidence type="ECO:0000313" key="2">
    <source>
        <dbReference type="Proteomes" id="UP001058098"/>
    </source>
</evidence>
<evidence type="ECO:0000313" key="1">
    <source>
        <dbReference type="EMBL" id="UVC13026.1"/>
    </source>
</evidence>
<protein>
    <submittedName>
        <fullName evidence="1">Uncharacterized protein</fullName>
    </submittedName>
</protein>
<keyword evidence="2" id="KW-1185">Reference proteome</keyword>
<proteinExistence type="predicted"/>